<name>E8X113_GRATM</name>
<reference evidence="2" key="1">
    <citation type="submission" date="2011-01" db="EMBL/GenBank/DDBJ databases">
        <title>Complete sequence of chromosome of Acidobacterium sp. MP5ACTX9.</title>
        <authorList>
            <consortium name="US DOE Joint Genome Institute"/>
            <person name="Lucas S."/>
            <person name="Copeland A."/>
            <person name="Lapidus A."/>
            <person name="Cheng J.-F."/>
            <person name="Goodwin L."/>
            <person name="Pitluck S."/>
            <person name="Teshima H."/>
            <person name="Detter J.C."/>
            <person name="Han C."/>
            <person name="Tapia R."/>
            <person name="Land M."/>
            <person name="Hauser L."/>
            <person name="Kyrpides N."/>
            <person name="Ivanova N."/>
            <person name="Ovchinnikova G."/>
            <person name="Pagani I."/>
            <person name="Rawat S.R."/>
            <person name="Mannisto M."/>
            <person name="Haggblom M.M."/>
            <person name="Woyke T."/>
        </authorList>
    </citation>
    <scope>NUCLEOTIDE SEQUENCE [LARGE SCALE GENOMIC DNA]</scope>
    <source>
        <strain evidence="2">MP5ACTX9</strain>
    </source>
</reference>
<keyword evidence="2" id="KW-1185">Reference proteome</keyword>
<dbReference type="HOGENOM" id="CLU_1347337_0_0_0"/>
<dbReference type="STRING" id="1198114.AciX9_0811"/>
<evidence type="ECO:0000313" key="1">
    <source>
        <dbReference type="EMBL" id="ADW67879.1"/>
    </source>
</evidence>
<dbReference type="PaxDb" id="1198114-AciX9_0811"/>
<dbReference type="Proteomes" id="UP000000343">
    <property type="component" value="Chromosome"/>
</dbReference>
<accession>E8X113</accession>
<organism evidence="2">
    <name type="scientific">Granulicella tundricola (strain ATCC BAA-1859 / DSM 23138 / MP5ACTX9)</name>
    <dbReference type="NCBI Taxonomy" id="1198114"/>
    <lineage>
        <taxon>Bacteria</taxon>
        <taxon>Pseudomonadati</taxon>
        <taxon>Acidobacteriota</taxon>
        <taxon>Terriglobia</taxon>
        <taxon>Terriglobales</taxon>
        <taxon>Acidobacteriaceae</taxon>
        <taxon>Granulicella</taxon>
    </lineage>
</organism>
<evidence type="ECO:0000313" key="2">
    <source>
        <dbReference type="Proteomes" id="UP000000343"/>
    </source>
</evidence>
<protein>
    <submittedName>
        <fullName evidence="1">Uncharacterized protein</fullName>
    </submittedName>
</protein>
<dbReference type="EMBL" id="CP002480">
    <property type="protein sequence ID" value="ADW67879.1"/>
    <property type="molecule type" value="Genomic_DNA"/>
</dbReference>
<dbReference type="AlphaFoldDB" id="E8X113"/>
<proteinExistence type="predicted"/>
<dbReference type="KEGG" id="acm:AciX9_0811"/>
<gene>
    <name evidence="1" type="ordered locus">AciX9_0811</name>
</gene>
<sequence>MGQVIRMTVVVLVGFFLMLLAPCVIAIVGGREKKEKIAATPVVPVAAAFDEDLDLPVRVPGDMSHLTPVAPYVAETEMAVAPVRRPAMGYQESVPYGAPQRVPRRDRDLKSIVAEAESEAMVAHAMAAQANAAAMAATARAAQARAQAAAEHAVAANKAAMNHAAAAREREERDELDEFLSVEPTWPELTVAVSSDGKSQRAA</sequence>